<keyword evidence="3" id="KW-1185">Reference proteome</keyword>
<dbReference type="GeneID" id="28964971"/>
<evidence type="ECO:0000313" key="1">
    <source>
        <dbReference type="EMBL" id="OBR89445.1"/>
    </source>
</evidence>
<evidence type="ECO:0000313" key="3">
    <source>
        <dbReference type="Proteomes" id="UP000078595"/>
    </source>
</evidence>
<accession>A0A1A6AH95</accession>
<dbReference type="KEGG" id="kdj:28964971"/>
<sequence>METTIASCQIVRRGTDALDDSPPHFLEIALLKGDDTRSRMAKTFVWHRGDTELSISDRERYVKTIKTIQNLIDKDESTIDGLALYASIFEVTRTGDYNTLLYLESIAERAIQNPYSSTSEGSVHIRILDDGQHSELERGREYHEDWEANGELLLHNYEASVGTHKDSRLRVSQHDCTENPSSKSSLPILLSGPLMLERIK</sequence>
<dbReference type="EMBL" id="KI894027">
    <property type="protein sequence ID" value="OBR89445.1"/>
    <property type="molecule type" value="Genomic_DNA"/>
</dbReference>
<dbReference type="RefSeq" id="XP_018267287.1">
    <property type="nucleotide sequence ID" value="XM_018404633.1"/>
</dbReference>
<dbReference type="EMBL" id="CP144530">
    <property type="protein sequence ID" value="WWC58721.1"/>
    <property type="molecule type" value="Genomic_DNA"/>
</dbReference>
<reference evidence="1" key="1">
    <citation type="submission" date="2013-07" db="EMBL/GenBank/DDBJ databases">
        <title>The Genome Sequence of Cryptococcus dejecticola CBS10117.</title>
        <authorList>
            <consortium name="The Broad Institute Genome Sequencing Platform"/>
            <person name="Cuomo C."/>
            <person name="Litvintseva A."/>
            <person name="Chen Y."/>
            <person name="Heitman J."/>
            <person name="Sun S."/>
            <person name="Springer D."/>
            <person name="Dromer F."/>
            <person name="Young S.K."/>
            <person name="Zeng Q."/>
            <person name="Gargeya S."/>
            <person name="Fitzgerald M."/>
            <person name="Abouelleil A."/>
            <person name="Alvarado L."/>
            <person name="Berlin A.M."/>
            <person name="Chapman S.B."/>
            <person name="Dewar J."/>
            <person name="Goldberg J."/>
            <person name="Griggs A."/>
            <person name="Gujja S."/>
            <person name="Hansen M."/>
            <person name="Howarth C."/>
            <person name="Imamovic A."/>
            <person name="Larimer J."/>
            <person name="McCowan C."/>
            <person name="Murphy C."/>
            <person name="Pearson M."/>
            <person name="Priest M."/>
            <person name="Roberts A."/>
            <person name="Saif S."/>
            <person name="Shea T."/>
            <person name="Sykes S."/>
            <person name="Wortman J."/>
            <person name="Nusbaum C."/>
            <person name="Birren B."/>
        </authorList>
    </citation>
    <scope>NUCLEOTIDE SEQUENCE [LARGE SCALE GENOMIC DNA]</scope>
    <source>
        <strain evidence="1">CBS 10117</strain>
    </source>
</reference>
<reference evidence="2" key="2">
    <citation type="submission" date="2013-07" db="EMBL/GenBank/DDBJ databases">
        <authorList>
            <consortium name="The Broad Institute Genome Sequencing Platform"/>
            <person name="Cuomo C."/>
            <person name="Litvintseva A."/>
            <person name="Chen Y."/>
            <person name="Heitman J."/>
            <person name="Sun S."/>
            <person name="Springer D."/>
            <person name="Dromer F."/>
            <person name="Young S.K."/>
            <person name="Zeng Q."/>
            <person name="Gargeya S."/>
            <person name="Fitzgerald M."/>
            <person name="Abouelleil A."/>
            <person name="Alvarado L."/>
            <person name="Berlin A.M."/>
            <person name="Chapman S.B."/>
            <person name="Dewar J."/>
            <person name="Goldberg J."/>
            <person name="Griggs A."/>
            <person name="Gujja S."/>
            <person name="Hansen M."/>
            <person name="Howarth C."/>
            <person name="Imamovic A."/>
            <person name="Larimer J."/>
            <person name="McCowan C."/>
            <person name="Murphy C."/>
            <person name="Pearson M."/>
            <person name="Priest M."/>
            <person name="Roberts A."/>
            <person name="Saif S."/>
            <person name="Shea T."/>
            <person name="Sykes S."/>
            <person name="Wortman J."/>
            <person name="Nusbaum C."/>
            <person name="Birren B."/>
        </authorList>
    </citation>
    <scope>NUCLEOTIDE SEQUENCE</scope>
    <source>
        <strain evidence="2">CBS 10117</strain>
    </source>
</reference>
<dbReference type="VEuPathDB" id="FungiDB:I303_01272"/>
<dbReference type="AlphaFoldDB" id="A0A1A6AH95"/>
<evidence type="ECO:0000313" key="2">
    <source>
        <dbReference type="EMBL" id="WWC58721.1"/>
    </source>
</evidence>
<protein>
    <submittedName>
        <fullName evidence="1">Uncharacterized protein</fullName>
    </submittedName>
</protein>
<gene>
    <name evidence="1" type="ORF">I303_01272</name>
    <name evidence="2" type="ORF">I303_101265</name>
</gene>
<reference evidence="2" key="3">
    <citation type="submission" date="2024-02" db="EMBL/GenBank/DDBJ databases">
        <title>Comparative genomics of Cryptococcus and Kwoniella reveals pathogenesis evolution and contrasting modes of karyotype evolution via chromosome fusion or intercentromeric recombination.</title>
        <authorList>
            <person name="Coelho M.A."/>
            <person name="David-Palma M."/>
            <person name="Shea T."/>
            <person name="Bowers K."/>
            <person name="McGinley-Smith S."/>
            <person name="Mohammad A.W."/>
            <person name="Gnirke A."/>
            <person name="Yurkov A.M."/>
            <person name="Nowrousian M."/>
            <person name="Sun S."/>
            <person name="Cuomo C.A."/>
            <person name="Heitman J."/>
        </authorList>
    </citation>
    <scope>NUCLEOTIDE SEQUENCE</scope>
    <source>
        <strain evidence="2">CBS 10117</strain>
    </source>
</reference>
<organism evidence="1">
    <name type="scientific">Kwoniella dejecticola CBS 10117</name>
    <dbReference type="NCBI Taxonomy" id="1296121"/>
    <lineage>
        <taxon>Eukaryota</taxon>
        <taxon>Fungi</taxon>
        <taxon>Dikarya</taxon>
        <taxon>Basidiomycota</taxon>
        <taxon>Agaricomycotina</taxon>
        <taxon>Tremellomycetes</taxon>
        <taxon>Tremellales</taxon>
        <taxon>Cryptococcaceae</taxon>
        <taxon>Kwoniella</taxon>
    </lineage>
</organism>
<name>A0A1A6AH95_9TREE</name>
<dbReference type="Proteomes" id="UP000078595">
    <property type="component" value="Chromosome 1"/>
</dbReference>
<proteinExistence type="predicted"/>